<organism evidence="1 2">
    <name type="scientific">Shewanella electrodiphila</name>
    <dbReference type="NCBI Taxonomy" id="934143"/>
    <lineage>
        <taxon>Bacteria</taxon>
        <taxon>Pseudomonadati</taxon>
        <taxon>Pseudomonadota</taxon>
        <taxon>Gammaproteobacteria</taxon>
        <taxon>Alteromonadales</taxon>
        <taxon>Shewanellaceae</taxon>
        <taxon>Shewanella</taxon>
    </lineage>
</organism>
<dbReference type="EMBL" id="JAKIKU010000031">
    <property type="protein sequence ID" value="MCL1047988.1"/>
    <property type="molecule type" value="Genomic_DNA"/>
</dbReference>
<name>A0ABT0KVV3_9GAMM</name>
<reference evidence="1 2" key="1">
    <citation type="submission" date="2022-01" db="EMBL/GenBank/DDBJ databases">
        <title>Whole genome-based taxonomy of the Shewanellaceae.</title>
        <authorList>
            <person name="Martin-Rodriguez A.J."/>
        </authorList>
    </citation>
    <scope>NUCLEOTIDE SEQUENCE [LARGE SCALE GENOMIC DNA]</scope>
    <source>
        <strain evidence="1 2">DSM 24955</strain>
    </source>
</reference>
<protein>
    <submittedName>
        <fullName evidence="1">Replication initiation protein</fullName>
    </submittedName>
</protein>
<dbReference type="Pfam" id="PF03090">
    <property type="entry name" value="Replicase"/>
    <property type="match status" value="1"/>
</dbReference>
<accession>A0ABT0KVV3</accession>
<gene>
    <name evidence="1" type="ORF">L2737_22085</name>
</gene>
<dbReference type="RefSeq" id="WP_248957125.1">
    <property type="nucleotide sequence ID" value="NZ_JAKIKU010000031.1"/>
</dbReference>
<evidence type="ECO:0000313" key="2">
    <source>
        <dbReference type="Proteomes" id="UP001202134"/>
    </source>
</evidence>
<dbReference type="InterPro" id="IPR004322">
    <property type="entry name" value="Plasmid_replicase_bac"/>
</dbReference>
<proteinExistence type="predicted"/>
<keyword evidence="2" id="KW-1185">Reference proteome</keyword>
<evidence type="ECO:0000313" key="1">
    <source>
        <dbReference type="EMBL" id="MCL1047988.1"/>
    </source>
</evidence>
<comment type="caution">
    <text evidence="1">The sequence shown here is derived from an EMBL/GenBank/DDBJ whole genome shotgun (WGS) entry which is preliminary data.</text>
</comment>
<sequence length="330" mass="37719">MYNIKSISHHDWRTHVETKDFYNNLPKQPYCSAGKDADGNLYAMIDTKANAIKQPLIQANPPHEKHYIVIDLDDTDALHKTLKESEVPPPHLIICNPKNGHAHLVYKLAMPVFTWGNVSQHAIRYLAKVEKGLRYALGGDAGYSGNLMKNPASKEWRTYSVTTAPKEGYTLNFLEQELIQLINFTAVHNSVKTARPLNDMGFARNCNLFDRTRVIAYGLGGGSQRELFKKILPIAQELNNTFDEPLFFNEVTYIARSIAKYCSRKNFTESHKRFSDKQSRIASYRWGDNTEKKQQAQIWASEGVSFKVISERLGINPRTLTRWGIEKNKK</sequence>
<dbReference type="Proteomes" id="UP001202134">
    <property type="component" value="Unassembled WGS sequence"/>
</dbReference>
<dbReference type="Gene3D" id="1.10.340.50">
    <property type="match status" value="1"/>
</dbReference>